<comment type="similarity">
    <text evidence="6">Belongs to the Mediator complex subunit 21 family.</text>
</comment>
<evidence type="ECO:0000313" key="9">
    <source>
        <dbReference type="Proteomes" id="UP000001357"/>
    </source>
</evidence>
<evidence type="ECO:0000256" key="7">
    <source>
        <dbReference type="SAM" id="MobiDB-lite"/>
    </source>
</evidence>
<reference evidence="8 9" key="1">
    <citation type="journal article" date="2008" name="Nature">
        <title>The genome of the choanoflagellate Monosiga brevicollis and the origin of metazoans.</title>
        <authorList>
            <consortium name="JGI Sequencing"/>
            <person name="King N."/>
            <person name="Westbrook M.J."/>
            <person name="Young S.L."/>
            <person name="Kuo A."/>
            <person name="Abedin M."/>
            <person name="Chapman J."/>
            <person name="Fairclough S."/>
            <person name="Hellsten U."/>
            <person name="Isogai Y."/>
            <person name="Letunic I."/>
            <person name="Marr M."/>
            <person name="Pincus D."/>
            <person name="Putnam N."/>
            <person name="Rokas A."/>
            <person name="Wright K.J."/>
            <person name="Zuzow R."/>
            <person name="Dirks W."/>
            <person name="Good M."/>
            <person name="Goodstein D."/>
            <person name="Lemons D."/>
            <person name="Li W."/>
            <person name="Lyons J.B."/>
            <person name="Morris A."/>
            <person name="Nichols S."/>
            <person name="Richter D.J."/>
            <person name="Salamov A."/>
            <person name="Bork P."/>
            <person name="Lim W.A."/>
            <person name="Manning G."/>
            <person name="Miller W.T."/>
            <person name="McGinnis W."/>
            <person name="Shapiro H."/>
            <person name="Tjian R."/>
            <person name="Grigoriev I.V."/>
            <person name="Rokhsar D."/>
        </authorList>
    </citation>
    <scope>NUCLEOTIDE SEQUENCE [LARGE SCALE GENOMIC DNA]</scope>
    <source>
        <strain evidence="9">MX1 / ATCC 50154</strain>
    </source>
</reference>
<dbReference type="GO" id="GO:0016592">
    <property type="term" value="C:mediator complex"/>
    <property type="evidence" value="ECO:0007669"/>
    <property type="project" value="UniProtKB-UniRule"/>
</dbReference>
<dbReference type="SUPFAM" id="SSF140718">
    <property type="entry name" value="Mediator hinge subcomplex-like"/>
    <property type="match status" value="1"/>
</dbReference>
<evidence type="ECO:0000256" key="3">
    <source>
        <dbReference type="ARBA" id="ARBA00023159"/>
    </source>
</evidence>
<dbReference type="EMBL" id="CH991544">
    <property type="protein sequence ID" value="EDQ92143.1"/>
    <property type="molecule type" value="Genomic_DNA"/>
</dbReference>
<sequence>MATDRISQMQSMLHDLAKHAYDAVGVLHTESRSTDARRRELHGHFSFLFAQTVKDFAAFTHHLPHIHQSEAHFASDLRELQEQSQGATQRLQATLREAEQRSADLHSLIHHVSSQVFLDEMPPNQAPPPRVSASVARAGDPETNSATATEATATEATASAQDRAAEGIESGANKSQTASPGSRTEALSTEEPSVVMADALPTDASAGESASSTPTTERRSTRTGGRGRTRSSYAAGPENGVEDDPAPRPKRTRRSTSRA</sequence>
<dbReference type="PANTHER" id="PTHR13381">
    <property type="entry name" value="RNA POLYMERASE II HOLOENZYME COMPONENT SRB7"/>
    <property type="match status" value="1"/>
</dbReference>
<dbReference type="KEGG" id="mbr:MONBRDRAFT_5869"/>
<dbReference type="InterPro" id="IPR037212">
    <property type="entry name" value="Med7/Med21-like"/>
</dbReference>
<dbReference type="InParanoid" id="A9USQ5"/>
<protein>
    <recommendedName>
        <fullName evidence="6">Mediator of RNA polymerase II transcription subunit 21</fullName>
    </recommendedName>
</protein>
<comment type="subunit">
    <text evidence="6">Component of the Mediator complex.</text>
</comment>
<evidence type="ECO:0000256" key="5">
    <source>
        <dbReference type="ARBA" id="ARBA00023242"/>
    </source>
</evidence>
<accession>A9USQ5</accession>
<keyword evidence="9" id="KW-1185">Reference proteome</keyword>
<evidence type="ECO:0000256" key="2">
    <source>
        <dbReference type="ARBA" id="ARBA00023015"/>
    </source>
</evidence>
<keyword evidence="5 6" id="KW-0539">Nucleus</keyword>
<evidence type="ECO:0000313" key="8">
    <source>
        <dbReference type="EMBL" id="EDQ92143.1"/>
    </source>
</evidence>
<feature type="region of interest" description="Disordered" evidence="7">
    <location>
        <begin position="119"/>
        <end position="259"/>
    </location>
</feature>
<dbReference type="InterPro" id="IPR021384">
    <property type="entry name" value="Mediator_Med21"/>
</dbReference>
<evidence type="ECO:0000256" key="4">
    <source>
        <dbReference type="ARBA" id="ARBA00023163"/>
    </source>
</evidence>
<dbReference type="Proteomes" id="UP000001357">
    <property type="component" value="Unassembled WGS sequence"/>
</dbReference>
<name>A9USQ5_MONBE</name>
<dbReference type="OMA" id="MEHYRNA"/>
<organism evidence="8 9">
    <name type="scientific">Monosiga brevicollis</name>
    <name type="common">Choanoflagellate</name>
    <dbReference type="NCBI Taxonomy" id="81824"/>
    <lineage>
        <taxon>Eukaryota</taxon>
        <taxon>Choanoflagellata</taxon>
        <taxon>Craspedida</taxon>
        <taxon>Salpingoecidae</taxon>
        <taxon>Monosiga</taxon>
    </lineage>
</organism>
<dbReference type="GeneID" id="5888496"/>
<keyword evidence="4 6" id="KW-0804">Transcription</keyword>
<keyword evidence="3 6" id="KW-0010">Activator</keyword>
<evidence type="ECO:0000256" key="6">
    <source>
        <dbReference type="RuleBase" id="RU366036"/>
    </source>
</evidence>
<feature type="compositionally biased region" description="Low complexity" evidence="7">
    <location>
        <begin position="145"/>
        <end position="160"/>
    </location>
</feature>
<feature type="compositionally biased region" description="Polar residues" evidence="7">
    <location>
        <begin position="172"/>
        <end position="191"/>
    </location>
</feature>
<comment type="function">
    <text evidence="6">Component of the Mediator complex, a coactivator involved in the regulated transcription of nearly all RNA polymerase II-dependent genes. Mediator functions as a bridge to convey information from gene-specific regulatory proteins to the basal RNA polymerase II transcription machinery. Mediator is recruited to promoters by direct interactions with regulatory proteins and serves as a scaffold for the assembly of a functional preinitiation complex with RNA polymerase II and the general transcription factors.</text>
</comment>
<dbReference type="AlphaFoldDB" id="A9USQ5"/>
<feature type="compositionally biased region" description="Basic residues" evidence="7">
    <location>
        <begin position="248"/>
        <end position="259"/>
    </location>
</feature>
<keyword evidence="2 6" id="KW-0805">Transcription regulation</keyword>
<dbReference type="PANTHER" id="PTHR13381:SF0">
    <property type="entry name" value="MEDIATOR OF RNA POLYMERASE II TRANSCRIPTION SUBUNIT 21"/>
    <property type="match status" value="1"/>
</dbReference>
<dbReference type="Gene3D" id="6.10.280.10">
    <property type="entry name" value="Mediator complex, subunit Med21"/>
    <property type="match status" value="1"/>
</dbReference>
<comment type="subcellular location">
    <subcellularLocation>
        <location evidence="1 6">Nucleus</location>
    </subcellularLocation>
</comment>
<evidence type="ECO:0000256" key="1">
    <source>
        <dbReference type="ARBA" id="ARBA00004123"/>
    </source>
</evidence>
<proteinExistence type="inferred from homology"/>
<dbReference type="RefSeq" id="XP_001743429.1">
    <property type="nucleotide sequence ID" value="XM_001743377.1"/>
</dbReference>
<gene>
    <name evidence="8" type="ORF">MONBRDRAFT_5869</name>
</gene>